<dbReference type="Proteomes" id="UP000256562">
    <property type="component" value="Unassembled WGS sequence"/>
</dbReference>
<dbReference type="GeneID" id="48057980"/>
<gene>
    <name evidence="3" type="ORF">DOS76_10070</name>
    <name evidence="2" type="ORF">DOS83_02560</name>
    <name evidence="1" type="ORF">I9026_08900</name>
</gene>
<dbReference type="EMBL" id="JAEDAQ010000014">
    <property type="protein sequence ID" value="MBH9581490.1"/>
    <property type="molecule type" value="Genomic_DNA"/>
</dbReference>
<organism evidence="2 5">
    <name type="scientific">Staphylococcus felis</name>
    <dbReference type="NCBI Taxonomy" id="46127"/>
    <lineage>
        <taxon>Bacteria</taxon>
        <taxon>Bacillati</taxon>
        <taxon>Bacillota</taxon>
        <taxon>Bacilli</taxon>
        <taxon>Bacillales</taxon>
        <taxon>Staphylococcaceae</taxon>
        <taxon>Staphylococcus</taxon>
    </lineage>
</organism>
<dbReference type="EMBL" id="QKXQ01000108">
    <property type="protein sequence ID" value="REH99288.1"/>
    <property type="molecule type" value="Genomic_DNA"/>
</dbReference>
<dbReference type="OrthoDB" id="2406574at2"/>
<dbReference type="EMBL" id="QKYD01000140">
    <property type="protein sequence ID" value="REI19901.1"/>
    <property type="molecule type" value="Genomic_DNA"/>
</dbReference>
<name>A0A2K3Z8T9_9STAP</name>
<evidence type="ECO:0000313" key="4">
    <source>
        <dbReference type="Proteomes" id="UP000256337"/>
    </source>
</evidence>
<comment type="caution">
    <text evidence="2">The sequence shown here is derived from an EMBL/GenBank/DDBJ whole genome shotgun (WGS) entry which is preliminary data.</text>
</comment>
<reference evidence="1 6" key="2">
    <citation type="submission" date="2020-12" db="EMBL/GenBank/DDBJ databases">
        <title>Genomic analysis of Staphylococcus felis from a cat with skin infection.</title>
        <authorList>
            <person name="Aslantas O."/>
            <person name="Keskin O."/>
            <person name="Buyukaltay K."/>
            <person name="Gullu Yucetepe A."/>
        </authorList>
    </citation>
    <scope>NUCLEOTIDE SEQUENCE [LARGE SCALE GENOMIC DNA]</scope>
    <source>
        <strain evidence="1 6">HARRANVET</strain>
    </source>
</reference>
<accession>A0A2K3Z8T9</accession>
<protein>
    <submittedName>
        <fullName evidence="2">Uncharacterized protein</fullName>
    </submittedName>
</protein>
<dbReference type="Proteomes" id="UP000597038">
    <property type="component" value="Unassembled WGS sequence"/>
</dbReference>
<dbReference type="AlphaFoldDB" id="A0A2K3Z8T9"/>
<keyword evidence="6" id="KW-1185">Reference proteome</keyword>
<evidence type="ECO:0000313" key="3">
    <source>
        <dbReference type="EMBL" id="REI19901.1"/>
    </source>
</evidence>
<sequence>MGSIDYKKAYEYLEAQLEDIMIETETLLDHNPATLKIDKIATNQESEGQIDIIVCSSGEMMEYALYIYKKGESTALEKLMYQLPNVFTLNLEPGRYKVKAFVKQNNDQKVSMDKEIRVY</sequence>
<evidence type="ECO:0000313" key="2">
    <source>
        <dbReference type="EMBL" id="REH99288.1"/>
    </source>
</evidence>
<evidence type="ECO:0000313" key="6">
    <source>
        <dbReference type="Proteomes" id="UP000597038"/>
    </source>
</evidence>
<reference evidence="4 5" key="1">
    <citation type="journal article" date="2018" name="Vet. Microbiol.">
        <title>Characterisation of Staphylococcus felis isolated from cats using whole genome sequencing.</title>
        <authorList>
            <person name="Worthing K."/>
            <person name="Pang S."/>
            <person name="Trott D.J."/>
            <person name="Abraham S."/>
            <person name="Coombs G.W."/>
            <person name="Jordan D."/>
            <person name="McIntyre L."/>
            <person name="Davies M.R."/>
            <person name="Norris J."/>
        </authorList>
    </citation>
    <scope>NUCLEOTIDE SEQUENCE [LARGE SCALE GENOMIC DNA]</scope>
    <source>
        <strain evidence="3 4">F25</strain>
        <strain evidence="2 5">F9</strain>
    </source>
</reference>
<proteinExistence type="predicted"/>
<evidence type="ECO:0000313" key="5">
    <source>
        <dbReference type="Proteomes" id="UP000256562"/>
    </source>
</evidence>
<evidence type="ECO:0000313" key="1">
    <source>
        <dbReference type="EMBL" id="MBH9581490.1"/>
    </source>
</evidence>
<dbReference type="RefSeq" id="WP_103210416.1">
    <property type="nucleotide sequence ID" value="NZ_CAJUZR010000007.1"/>
</dbReference>
<dbReference type="KEGG" id="sfq:C7J90_07055"/>
<dbReference type="Proteomes" id="UP000256337">
    <property type="component" value="Unassembled WGS sequence"/>
</dbReference>